<dbReference type="KEGG" id="smai:EXU30_14970"/>
<organism evidence="2 3">
    <name type="scientific">Shewanella maritima</name>
    <dbReference type="NCBI Taxonomy" id="2520507"/>
    <lineage>
        <taxon>Bacteria</taxon>
        <taxon>Pseudomonadati</taxon>
        <taxon>Pseudomonadota</taxon>
        <taxon>Gammaproteobacteria</taxon>
        <taxon>Alteromonadales</taxon>
        <taxon>Shewanellaceae</taxon>
        <taxon>Shewanella</taxon>
    </lineage>
</organism>
<name>A0A411PK15_9GAMM</name>
<dbReference type="Proteomes" id="UP000291106">
    <property type="component" value="Chromosome"/>
</dbReference>
<evidence type="ECO:0000256" key="1">
    <source>
        <dbReference type="SAM" id="SignalP"/>
    </source>
</evidence>
<dbReference type="AlphaFoldDB" id="A0A411PK15"/>
<keyword evidence="3" id="KW-1185">Reference proteome</keyword>
<keyword evidence="1" id="KW-0732">Signal</keyword>
<reference evidence="2 3" key="1">
    <citation type="submission" date="2019-02" db="EMBL/GenBank/DDBJ databases">
        <title>Shewanella sp. D4-2 isolated from Dokdo Island.</title>
        <authorList>
            <person name="Baek K."/>
        </authorList>
    </citation>
    <scope>NUCLEOTIDE SEQUENCE [LARGE SCALE GENOMIC DNA]</scope>
    <source>
        <strain evidence="2 3">D4-2</strain>
    </source>
</reference>
<accession>A0A411PK15</accession>
<evidence type="ECO:0000313" key="3">
    <source>
        <dbReference type="Proteomes" id="UP000291106"/>
    </source>
</evidence>
<feature type="signal peptide" evidence="1">
    <location>
        <begin position="1"/>
        <end position="27"/>
    </location>
</feature>
<proteinExistence type="predicted"/>
<feature type="chain" id="PRO_5018997342" evidence="1">
    <location>
        <begin position="28"/>
        <end position="117"/>
    </location>
</feature>
<sequence>MLSQRNRFKVAALVALLAGTFAFEVFAADDVQVDTLSIGSSMATSAAIGASVDGESCMTISQAQLMDAMQQFDSREHFNADVALAEQSNTTAVDSAYISGGSAGMSFTQVMQPPIAY</sequence>
<gene>
    <name evidence="2" type="ORF">EXU30_14970</name>
</gene>
<protein>
    <submittedName>
        <fullName evidence="2">Uncharacterized protein</fullName>
    </submittedName>
</protein>
<dbReference type="RefSeq" id="WP_130601343.1">
    <property type="nucleotide sequence ID" value="NZ_CP036200.1"/>
</dbReference>
<evidence type="ECO:0000313" key="2">
    <source>
        <dbReference type="EMBL" id="QBF83834.1"/>
    </source>
</evidence>
<dbReference type="EMBL" id="CP036200">
    <property type="protein sequence ID" value="QBF83834.1"/>
    <property type="molecule type" value="Genomic_DNA"/>
</dbReference>